<comment type="caution">
    <text evidence="1">The sequence shown here is derived from an EMBL/GenBank/DDBJ whole genome shotgun (WGS) entry which is preliminary data.</text>
</comment>
<name>A0A849KC76_9BURK</name>
<evidence type="ECO:0000313" key="2">
    <source>
        <dbReference type="Proteomes" id="UP000552954"/>
    </source>
</evidence>
<reference evidence="1 2" key="1">
    <citation type="submission" date="2020-05" db="EMBL/GenBank/DDBJ databases">
        <authorList>
            <person name="Khan S.A."/>
            <person name="Jeon C.O."/>
            <person name="Chun B.H."/>
        </authorList>
    </citation>
    <scope>NUCLEOTIDE SEQUENCE [LARGE SCALE GENOMIC DNA]</scope>
    <source>
        <strain evidence="1 2">B156</strain>
    </source>
</reference>
<organism evidence="1 2">
    <name type="scientific">Ramlibacter montanisoli</name>
    <dbReference type="NCBI Taxonomy" id="2732512"/>
    <lineage>
        <taxon>Bacteria</taxon>
        <taxon>Pseudomonadati</taxon>
        <taxon>Pseudomonadota</taxon>
        <taxon>Betaproteobacteria</taxon>
        <taxon>Burkholderiales</taxon>
        <taxon>Comamonadaceae</taxon>
        <taxon>Ramlibacter</taxon>
    </lineage>
</organism>
<evidence type="ECO:0000313" key="1">
    <source>
        <dbReference type="EMBL" id="NNU42595.1"/>
    </source>
</evidence>
<dbReference type="Proteomes" id="UP000552954">
    <property type="component" value="Unassembled WGS sequence"/>
</dbReference>
<protein>
    <submittedName>
        <fullName evidence="1">Uncharacterized protein</fullName>
    </submittedName>
</protein>
<dbReference type="RefSeq" id="WP_171556941.1">
    <property type="nucleotide sequence ID" value="NZ_JABFCS010000001.1"/>
</dbReference>
<accession>A0A849KC76</accession>
<dbReference type="EMBL" id="JABFCS010000001">
    <property type="protein sequence ID" value="NNU42595.1"/>
    <property type="molecule type" value="Genomic_DNA"/>
</dbReference>
<sequence>MTNSVQGFVQDAGVPFDVLIQSLTEQLDKAQAAMALKARVARLPLTFAVKDVSLDLRAFVQMIDDDVFVRPSSPGDTEASTIKLTLTTVTRSMVEENAVDFKAEEPQFSLREALKGQISEEDQRRLERIGVRTVEQLSDLRKTAGTDVVARIARMPVNRLQQALLAAAAPRVTQVEAPGQEGRFGRNARVHLQAPGLRAGRIPFVRAAGEDVPVLEAHDGRLVLAPHATQMGLDAEIDFGEGEVAHVPLAAGRIGRWAEGAERKAA</sequence>
<proteinExistence type="predicted"/>
<dbReference type="AlphaFoldDB" id="A0A849KC76"/>
<reference evidence="1 2" key="2">
    <citation type="submission" date="2020-06" db="EMBL/GenBank/DDBJ databases">
        <title>Ramlibacter rhizophilus sp. nov., isolated from rhizosphere soil of national flower Mugunghwa from South Korea.</title>
        <authorList>
            <person name="Zheng-Fei Y."/>
            <person name="Huan T."/>
        </authorList>
    </citation>
    <scope>NUCLEOTIDE SEQUENCE [LARGE SCALE GENOMIC DNA]</scope>
    <source>
        <strain evidence="1 2">B156</strain>
    </source>
</reference>
<keyword evidence="2" id="KW-1185">Reference proteome</keyword>
<gene>
    <name evidence="1" type="ORF">HK415_04580</name>
</gene>